<name>A0A7J6SHY5_PEROL</name>
<comment type="caution">
    <text evidence="1">The sequence shown here is derived from an EMBL/GenBank/DDBJ whole genome shotgun (WGS) entry which is preliminary data.</text>
</comment>
<evidence type="ECO:0000313" key="2">
    <source>
        <dbReference type="Proteomes" id="UP000553632"/>
    </source>
</evidence>
<organism evidence="1 2">
    <name type="scientific">Perkinsus olseni</name>
    <name type="common">Perkinsus atlanticus</name>
    <dbReference type="NCBI Taxonomy" id="32597"/>
    <lineage>
        <taxon>Eukaryota</taxon>
        <taxon>Sar</taxon>
        <taxon>Alveolata</taxon>
        <taxon>Perkinsozoa</taxon>
        <taxon>Perkinsea</taxon>
        <taxon>Perkinsida</taxon>
        <taxon>Perkinsidae</taxon>
        <taxon>Perkinsus</taxon>
    </lineage>
</organism>
<keyword evidence="2" id="KW-1185">Reference proteome</keyword>
<dbReference type="EMBL" id="JABANO010018508">
    <property type="protein sequence ID" value="KAF4731720.1"/>
    <property type="molecule type" value="Genomic_DNA"/>
</dbReference>
<proteinExistence type="predicted"/>
<accession>A0A7J6SHY5</accession>
<gene>
    <name evidence="1" type="ORF">FOZ63_016319</name>
</gene>
<protein>
    <submittedName>
        <fullName evidence="1">Uncharacterized protein</fullName>
    </submittedName>
</protein>
<feature type="non-terminal residue" evidence="1">
    <location>
        <position position="1"/>
    </location>
</feature>
<dbReference type="AlphaFoldDB" id="A0A7J6SHY5"/>
<sequence>SAFSSVTNNFNVIPDVTVASGGAAAESKWLSVRLFDLQKAETNTESGTGASGTACTATYPSGTETGFCSHNIQRTYQLVLQLPGTKLAPLATPWNLKIPHCAFYDWAVEATNAKEANGVVSGHADFIQGADKVITVPIKINDDIYAPNITYSPCGRGSSSAPLGRKVMGHCFNLAGVEPSVGTPSYYEYPQPIGTFEFQGPITGLIPTNTTGAGYDRGVAADAVAQGYWFPFNKAIKQTVPVMLEFDEDITIDGNKKCIVSQAIMTDTANSDSSRIMTSELYT</sequence>
<dbReference type="Proteomes" id="UP000553632">
    <property type="component" value="Unassembled WGS sequence"/>
</dbReference>
<reference evidence="1 2" key="1">
    <citation type="submission" date="2020-04" db="EMBL/GenBank/DDBJ databases">
        <title>Perkinsus olseni comparative genomics.</title>
        <authorList>
            <person name="Bogema D.R."/>
        </authorList>
    </citation>
    <scope>NUCLEOTIDE SEQUENCE [LARGE SCALE GENOMIC DNA]</scope>
    <source>
        <strain evidence="1 2">ATCC PRA-207</strain>
    </source>
</reference>
<evidence type="ECO:0000313" key="1">
    <source>
        <dbReference type="EMBL" id="KAF4731720.1"/>
    </source>
</evidence>
<feature type="non-terminal residue" evidence="1">
    <location>
        <position position="283"/>
    </location>
</feature>